<dbReference type="InterPro" id="IPR053107">
    <property type="entry name" value="TNFRSF18"/>
</dbReference>
<dbReference type="Proteomes" id="UP000002279">
    <property type="component" value="Chromosome 5"/>
</dbReference>
<dbReference type="InterPro" id="IPR022318">
    <property type="entry name" value="TNFR_18"/>
</dbReference>
<feature type="signal peptide" evidence="3">
    <location>
        <begin position="1"/>
        <end position="29"/>
    </location>
</feature>
<evidence type="ECO:0000256" key="1">
    <source>
        <dbReference type="SAM" id="MobiDB-lite"/>
    </source>
</evidence>
<evidence type="ECO:0000259" key="4">
    <source>
        <dbReference type="SMART" id="SM00208"/>
    </source>
</evidence>
<feature type="compositionally biased region" description="Basic and acidic residues" evidence="1">
    <location>
        <begin position="220"/>
        <end position="233"/>
    </location>
</feature>
<dbReference type="HOGENOM" id="CLU_1513988_0_0_1"/>
<sequence length="258" mass="28361">MLRGEPGSPWSWWGIFLLGGAGWLCCCLGSQCPTGQFPGGFGHPLKCCNECRTAHQLPCPDTKDPDCKCPPGLYCNNENCPNCVPFTCKKGEEIQREGKFDFNFLCVPCPRGTYSDGDPSRCAPWTNCQSLGFLTVQPGNSTHNTLCGLPVIQQLQTFTLSSICLPVLTALAIFILILITIFLHLYIWQLKNKKVPKTEDHELPLAPRSPDDAYSCQFPEEERGDKTAEEKARLGSLIYDPRQPQTGSPLMAGLSGSS</sequence>
<dbReference type="OrthoDB" id="9374769at2759"/>
<dbReference type="RefSeq" id="XP_028921876.1">
    <property type="nucleotide sequence ID" value="XM_029066043.2"/>
</dbReference>
<dbReference type="PANTHER" id="PTHR47388">
    <property type="entry name" value="TUMOR NECROSIS FACTOR RECEPTOR SUPERFAMILY MEMBER 18"/>
    <property type="match status" value="1"/>
</dbReference>
<feature type="domain" description="TNFR-Cys" evidence="4">
    <location>
        <begin position="69"/>
        <end position="106"/>
    </location>
</feature>
<keyword evidence="3" id="KW-0732">Signal</keyword>
<dbReference type="AlphaFoldDB" id="F6ZK10"/>
<feature type="transmembrane region" description="Helical" evidence="2">
    <location>
        <begin position="165"/>
        <end position="187"/>
    </location>
</feature>
<dbReference type="PANTHER" id="PTHR47388:SF1">
    <property type="entry name" value="TUMOR NECROSIS FACTOR RECEPTOR SUPERFAMILY MEMBER 18"/>
    <property type="match status" value="1"/>
</dbReference>
<keyword evidence="2" id="KW-0812">Transmembrane</keyword>
<dbReference type="SMART" id="SM00208">
    <property type="entry name" value="TNFR"/>
    <property type="match status" value="3"/>
</dbReference>
<dbReference type="GeneID" id="103166696"/>
<reference evidence="5 6" key="1">
    <citation type="journal article" date="2008" name="Nature">
        <title>Genome analysis of the platypus reveals unique signatures of evolution.</title>
        <authorList>
            <person name="Warren W.C."/>
            <person name="Hillier L.W."/>
            <person name="Marshall Graves J.A."/>
            <person name="Birney E."/>
            <person name="Ponting C.P."/>
            <person name="Grutzner F."/>
            <person name="Belov K."/>
            <person name="Miller W."/>
            <person name="Clarke L."/>
            <person name="Chinwalla A.T."/>
            <person name="Yang S.P."/>
            <person name="Heger A."/>
            <person name="Locke D.P."/>
            <person name="Miethke P."/>
            <person name="Waters P.D."/>
            <person name="Veyrunes F."/>
            <person name="Fulton L."/>
            <person name="Fulton B."/>
            <person name="Graves T."/>
            <person name="Wallis J."/>
            <person name="Puente X.S."/>
            <person name="Lopez-Otin C."/>
            <person name="Ordonez G.R."/>
            <person name="Eichler E.E."/>
            <person name="Chen L."/>
            <person name="Cheng Z."/>
            <person name="Deakin J.E."/>
            <person name="Alsop A."/>
            <person name="Thompson K."/>
            <person name="Kirby P."/>
            <person name="Papenfuss A.T."/>
            <person name="Wakefield M.J."/>
            <person name="Olender T."/>
            <person name="Lancet D."/>
            <person name="Huttley G.A."/>
            <person name="Smit A.F."/>
            <person name="Pask A."/>
            <person name="Temple-Smith P."/>
            <person name="Batzer M.A."/>
            <person name="Walker J.A."/>
            <person name="Konkel M.K."/>
            <person name="Harris R.S."/>
            <person name="Whittington C.M."/>
            <person name="Wong E.S."/>
            <person name="Gemmell N.J."/>
            <person name="Buschiazzo E."/>
            <person name="Vargas Jentzsch I.M."/>
            <person name="Merkel A."/>
            <person name="Schmitz J."/>
            <person name="Zemann A."/>
            <person name="Churakov G."/>
            <person name="Kriegs J.O."/>
            <person name="Brosius J."/>
            <person name="Murchison E.P."/>
            <person name="Sachidanandam R."/>
            <person name="Smith C."/>
            <person name="Hannon G.J."/>
            <person name="Tsend-Ayush E."/>
            <person name="McMillan D."/>
            <person name="Attenborough R."/>
            <person name="Rens W."/>
            <person name="Ferguson-Smith M."/>
            <person name="Lefevre C.M."/>
            <person name="Sharp J.A."/>
            <person name="Nicholas K.R."/>
            <person name="Ray D.A."/>
            <person name="Kube M."/>
            <person name="Reinhardt R."/>
            <person name="Pringle T.H."/>
            <person name="Taylor J."/>
            <person name="Jones R.C."/>
            <person name="Nixon B."/>
            <person name="Dacheux J.L."/>
            <person name="Niwa H."/>
            <person name="Sekita Y."/>
            <person name="Huang X."/>
            <person name="Stark A."/>
            <person name="Kheradpour P."/>
            <person name="Kellis M."/>
            <person name="Flicek P."/>
            <person name="Chen Y."/>
            <person name="Webber C."/>
            <person name="Hardison R."/>
            <person name="Nelson J."/>
            <person name="Hallsworth-Pepin K."/>
            <person name="Delehaunty K."/>
            <person name="Markovic C."/>
            <person name="Minx P."/>
            <person name="Feng Y."/>
            <person name="Kremitzki C."/>
            <person name="Mitreva M."/>
            <person name="Glasscock J."/>
            <person name="Wylie T."/>
            <person name="Wohldmann P."/>
            <person name="Thiru P."/>
            <person name="Nhan M.N."/>
            <person name="Pohl C.S."/>
            <person name="Smith S.M."/>
            <person name="Hou S."/>
            <person name="Nefedov M."/>
            <person name="de Jong P.J."/>
            <person name="Renfree M.B."/>
            <person name="Mardis E.R."/>
            <person name="Wilson R.K."/>
        </authorList>
    </citation>
    <scope>NUCLEOTIDE SEQUENCE [LARGE SCALE GENOMIC DNA]</scope>
    <source>
        <strain evidence="5 6">Glennie</strain>
    </source>
</reference>
<evidence type="ECO:0000313" key="5">
    <source>
        <dbReference type="Ensembl" id="ENSOANP00000028243.2"/>
    </source>
</evidence>
<feature type="region of interest" description="Disordered" evidence="1">
    <location>
        <begin position="201"/>
        <end position="258"/>
    </location>
</feature>
<protein>
    <submittedName>
        <fullName evidence="5">TNF receptor superfamily member 18</fullName>
    </submittedName>
</protein>
<accession>F6ZK10</accession>
<dbReference type="GO" id="GO:0005031">
    <property type="term" value="F:tumor necrosis factor receptor activity"/>
    <property type="evidence" value="ECO:0007669"/>
    <property type="project" value="InterPro"/>
</dbReference>
<dbReference type="GO" id="GO:0009897">
    <property type="term" value="C:external side of plasma membrane"/>
    <property type="evidence" value="ECO:0000318"/>
    <property type="project" value="GO_Central"/>
</dbReference>
<keyword evidence="2" id="KW-0472">Membrane</keyword>
<dbReference type="KEGG" id="oaa:103166696"/>
<keyword evidence="6" id="KW-1185">Reference proteome</keyword>
<dbReference type="GO" id="GO:0045785">
    <property type="term" value="P:positive regulation of cell adhesion"/>
    <property type="evidence" value="ECO:0000318"/>
    <property type="project" value="GO_Central"/>
</dbReference>
<evidence type="ECO:0000256" key="3">
    <source>
        <dbReference type="SAM" id="SignalP"/>
    </source>
</evidence>
<dbReference type="InterPro" id="IPR001368">
    <property type="entry name" value="TNFR/NGFR_Cys_rich_reg"/>
</dbReference>
<dbReference type="PRINTS" id="PR01968">
    <property type="entry name" value="TNFACTORR18"/>
</dbReference>
<proteinExistence type="predicted"/>
<evidence type="ECO:0000256" key="2">
    <source>
        <dbReference type="SAM" id="Phobius"/>
    </source>
</evidence>
<reference evidence="5" key="2">
    <citation type="submission" date="2025-08" db="UniProtKB">
        <authorList>
            <consortium name="Ensembl"/>
        </authorList>
    </citation>
    <scope>IDENTIFICATION</scope>
    <source>
        <strain evidence="5">Glennie</strain>
    </source>
</reference>
<dbReference type="Pfam" id="PF00020">
    <property type="entry name" value="TNFR_c6"/>
    <property type="match status" value="1"/>
</dbReference>
<dbReference type="InParanoid" id="F6ZK10"/>
<dbReference type="GeneTree" id="ENSGT00940000166589"/>
<dbReference type="Ensembl" id="ENSOANT00000032041.2">
    <property type="protein sequence ID" value="ENSOANP00000028243.2"/>
    <property type="gene ID" value="ENSOANG00000022143.2"/>
</dbReference>
<organism evidence="5 6">
    <name type="scientific">Ornithorhynchus anatinus</name>
    <name type="common">Duckbill platypus</name>
    <dbReference type="NCBI Taxonomy" id="9258"/>
    <lineage>
        <taxon>Eukaryota</taxon>
        <taxon>Metazoa</taxon>
        <taxon>Chordata</taxon>
        <taxon>Craniata</taxon>
        <taxon>Vertebrata</taxon>
        <taxon>Euteleostomi</taxon>
        <taxon>Mammalia</taxon>
        <taxon>Monotremata</taxon>
        <taxon>Ornithorhynchidae</taxon>
        <taxon>Ornithorhynchus</taxon>
    </lineage>
</organism>
<feature type="domain" description="TNFR-Cys" evidence="4">
    <location>
        <begin position="32"/>
        <end position="67"/>
    </location>
</feature>
<evidence type="ECO:0000313" key="6">
    <source>
        <dbReference type="Proteomes" id="UP000002279"/>
    </source>
</evidence>
<dbReference type="SUPFAM" id="SSF57586">
    <property type="entry name" value="TNF receptor-like"/>
    <property type="match status" value="1"/>
</dbReference>
<reference evidence="5" key="3">
    <citation type="submission" date="2025-09" db="UniProtKB">
        <authorList>
            <consortium name="Ensembl"/>
        </authorList>
    </citation>
    <scope>IDENTIFICATION</scope>
    <source>
        <strain evidence="5">Glennie</strain>
    </source>
</reference>
<dbReference type="Bgee" id="ENSOANG00000022143">
    <property type="expression patterns" value="Expressed in liver and 7 other cell types or tissues"/>
</dbReference>
<name>F6ZK10_ORNAN</name>
<dbReference type="GO" id="GO:0043066">
    <property type="term" value="P:negative regulation of apoptotic process"/>
    <property type="evidence" value="ECO:0007669"/>
    <property type="project" value="InterPro"/>
</dbReference>
<dbReference type="Gene3D" id="2.10.50.10">
    <property type="entry name" value="Tumor Necrosis Factor Receptor, subunit A, domain 2"/>
    <property type="match status" value="1"/>
</dbReference>
<keyword evidence="2" id="KW-1133">Transmembrane helix</keyword>
<gene>
    <name evidence="5" type="primary">TNFRSF18</name>
</gene>
<dbReference type="OMA" id="DTCSCQF"/>
<feature type="domain" description="TNFR-Cys" evidence="4">
    <location>
        <begin position="109"/>
        <end position="147"/>
    </location>
</feature>
<dbReference type="FunCoup" id="F6ZK10">
    <property type="interactions" value="519"/>
</dbReference>
<feature type="chain" id="PRO_5027618774" evidence="3">
    <location>
        <begin position="30"/>
        <end position="258"/>
    </location>
</feature>
<dbReference type="CTD" id="8784"/>
<dbReference type="STRING" id="9258.ENSOANP00000028243"/>